<dbReference type="AlphaFoldDB" id="A0A1R2B3E2"/>
<comment type="caution">
    <text evidence="2">The sequence shown here is derived from an EMBL/GenBank/DDBJ whole genome shotgun (WGS) entry which is preliminary data.</text>
</comment>
<protein>
    <recommendedName>
        <fullName evidence="4">RING-type domain-containing protein</fullName>
    </recommendedName>
</protein>
<keyword evidence="3" id="KW-1185">Reference proteome</keyword>
<feature type="compositionally biased region" description="Polar residues" evidence="1">
    <location>
        <begin position="40"/>
        <end position="77"/>
    </location>
</feature>
<gene>
    <name evidence="2" type="ORF">SteCoe_30570</name>
</gene>
<dbReference type="EMBL" id="MPUH01001007">
    <property type="protein sequence ID" value="OMJ71269.1"/>
    <property type="molecule type" value="Genomic_DNA"/>
</dbReference>
<reference evidence="2 3" key="1">
    <citation type="submission" date="2016-11" db="EMBL/GenBank/DDBJ databases">
        <title>The macronuclear genome of Stentor coeruleus: a giant cell with tiny introns.</title>
        <authorList>
            <person name="Slabodnick M."/>
            <person name="Ruby J.G."/>
            <person name="Reiff S.B."/>
            <person name="Swart E.C."/>
            <person name="Gosai S."/>
            <person name="Prabakaran S."/>
            <person name="Witkowska E."/>
            <person name="Larue G.E."/>
            <person name="Fisher S."/>
            <person name="Freeman R.M."/>
            <person name="Gunawardena J."/>
            <person name="Chu W."/>
            <person name="Stover N.A."/>
            <person name="Gregory B.D."/>
            <person name="Nowacki M."/>
            <person name="Derisi J."/>
            <person name="Roy S.W."/>
            <person name="Marshall W.F."/>
            <person name="Sood P."/>
        </authorList>
    </citation>
    <scope>NUCLEOTIDE SEQUENCE [LARGE SCALE GENOMIC DNA]</scope>
    <source>
        <strain evidence="2">WM001</strain>
    </source>
</reference>
<proteinExistence type="predicted"/>
<dbReference type="Proteomes" id="UP000187209">
    <property type="component" value="Unassembled WGS sequence"/>
</dbReference>
<accession>A0A1R2B3E2</accession>
<feature type="region of interest" description="Disordered" evidence="1">
    <location>
        <begin position="24"/>
        <end position="124"/>
    </location>
</feature>
<organism evidence="2 3">
    <name type="scientific">Stentor coeruleus</name>
    <dbReference type="NCBI Taxonomy" id="5963"/>
    <lineage>
        <taxon>Eukaryota</taxon>
        <taxon>Sar</taxon>
        <taxon>Alveolata</taxon>
        <taxon>Ciliophora</taxon>
        <taxon>Postciliodesmatophora</taxon>
        <taxon>Heterotrichea</taxon>
        <taxon>Heterotrichida</taxon>
        <taxon>Stentoridae</taxon>
        <taxon>Stentor</taxon>
    </lineage>
</organism>
<feature type="compositionally biased region" description="Basic and acidic residues" evidence="1">
    <location>
        <begin position="80"/>
        <end position="96"/>
    </location>
</feature>
<evidence type="ECO:0000256" key="1">
    <source>
        <dbReference type="SAM" id="MobiDB-lite"/>
    </source>
</evidence>
<evidence type="ECO:0008006" key="4">
    <source>
        <dbReference type="Google" id="ProtNLM"/>
    </source>
</evidence>
<sequence>MEAEGNLEVPKGVKIPIEGITESTKLGNKTKPINLGKFPPQSNTINLDESQMKSAQQLGQQFGQPYKPGNSQKSISISKPLEDKKVSEVPHQEHLKSNQPSQQFLKQPEIPNESVGPFKDHMPGPGVAFSHKSNYLIIDKQSSNDSKPSFIQAPTKDVQGLNFRKNLEEDPIKDSDTKGATDHAEILPSISQTFVIKSDPFVINLTSYFCSKIIPSKINNHNTIFNTQMSVDKIPSLKCKKCHQLKLKITLECSHKICMYCFTLSIENYIKNPSQKTFLKTSCQNCKVIFSDNDLKNTLLPSTYKNFIDTCPDQTCNKCNIKKNLRQDYLTELICLHMCGSCYVDEIYSGSTKCFCCNFTFKNIDSMKNRYLTCLACKTKGLMIESVYRSFHKGHIMCYECLNRSIEACSICNEKLSKRERKALSTYINKTCNSCTMRYALADFLVRKDYKEEFLCITCHNENLDNEENE</sequence>
<dbReference type="OrthoDB" id="274660at2759"/>
<evidence type="ECO:0000313" key="3">
    <source>
        <dbReference type="Proteomes" id="UP000187209"/>
    </source>
</evidence>
<evidence type="ECO:0000313" key="2">
    <source>
        <dbReference type="EMBL" id="OMJ71269.1"/>
    </source>
</evidence>
<name>A0A1R2B3E2_9CILI</name>